<evidence type="ECO:0000256" key="10">
    <source>
        <dbReference type="SAM" id="MobiDB-lite"/>
    </source>
</evidence>
<gene>
    <name evidence="12" type="primary">FNTB_1</name>
    <name evidence="14" type="synonym">FNTB_3</name>
    <name evidence="12" type="ORF">CM83_18195</name>
    <name evidence="14" type="ORF">g.5805</name>
</gene>
<dbReference type="EC" id="2.5.1.58" evidence="2 9"/>
<evidence type="ECO:0000313" key="14">
    <source>
        <dbReference type="EMBL" id="JAQ17517.1"/>
    </source>
</evidence>
<evidence type="ECO:0000313" key="13">
    <source>
        <dbReference type="EMBL" id="JAG52660.1"/>
    </source>
</evidence>
<dbReference type="CDD" id="cd02893">
    <property type="entry name" value="FTase"/>
    <property type="match status" value="1"/>
</dbReference>
<dbReference type="EMBL" id="GBHO01025247">
    <property type="protein sequence ID" value="JAG18357.1"/>
    <property type="molecule type" value="Transcribed_RNA"/>
</dbReference>
<dbReference type="Gene3D" id="1.50.10.20">
    <property type="match status" value="1"/>
</dbReference>
<evidence type="ECO:0000256" key="3">
    <source>
        <dbReference type="ARBA" id="ARBA00015798"/>
    </source>
</evidence>
<dbReference type="InterPro" id="IPR001330">
    <property type="entry name" value="Prenyltrans"/>
</dbReference>
<organism evidence="12">
    <name type="scientific">Lygus hesperus</name>
    <name type="common">Western plant bug</name>
    <dbReference type="NCBI Taxonomy" id="30085"/>
    <lineage>
        <taxon>Eukaryota</taxon>
        <taxon>Metazoa</taxon>
        <taxon>Ecdysozoa</taxon>
        <taxon>Arthropoda</taxon>
        <taxon>Hexapoda</taxon>
        <taxon>Insecta</taxon>
        <taxon>Pterygota</taxon>
        <taxon>Neoptera</taxon>
        <taxon>Paraneoptera</taxon>
        <taxon>Hemiptera</taxon>
        <taxon>Heteroptera</taxon>
        <taxon>Panheteroptera</taxon>
        <taxon>Cimicomorpha</taxon>
        <taxon>Miridae</taxon>
        <taxon>Mirini</taxon>
        <taxon>Lygus</taxon>
    </lineage>
</organism>
<reference evidence="12" key="1">
    <citation type="journal article" date="2014" name="PLoS ONE">
        <title>Transcriptome-Based Identification of ABC Transporters in the Western Tarnished Plant Bug Lygus hesperus.</title>
        <authorList>
            <person name="Hull J.J."/>
            <person name="Chaney K."/>
            <person name="Geib S.M."/>
            <person name="Fabrick J.A."/>
            <person name="Brent C.S."/>
            <person name="Walsh D."/>
            <person name="Lavine L.C."/>
        </authorList>
    </citation>
    <scope>NUCLEOTIDE SEQUENCE</scope>
</reference>
<accession>A0A0A9XC99</accession>
<dbReference type="EMBL" id="GDHC01001112">
    <property type="protein sequence ID" value="JAQ17517.1"/>
    <property type="molecule type" value="Transcribed_RNA"/>
</dbReference>
<evidence type="ECO:0000313" key="12">
    <source>
        <dbReference type="EMBL" id="JAG18357.1"/>
    </source>
</evidence>
<comment type="function">
    <text evidence="9">Catalyzes the transfer of a farnesyl moiety from farnesyl diphosphate to a cysteine at the fourth position from the C-terminus of several proteins. The beta subunit is responsible for peptide-binding.</text>
</comment>
<comment type="subunit">
    <text evidence="9">Heterodimer of an alpha and a beta subunit.</text>
</comment>
<dbReference type="InterPro" id="IPR045089">
    <property type="entry name" value="PGGT1B-like"/>
</dbReference>
<reference evidence="14" key="4">
    <citation type="journal article" date="2016" name="Gigascience">
        <title>De novo construction of an expanded transcriptome assembly for the western tarnished plant bug, Lygus hesperus.</title>
        <authorList>
            <person name="Tassone E.E."/>
            <person name="Geib S.M."/>
            <person name="Hall B."/>
            <person name="Fabrick J.A."/>
            <person name="Brent C.S."/>
            <person name="Hull J.J."/>
        </authorList>
    </citation>
    <scope>NUCLEOTIDE SEQUENCE</scope>
</reference>
<protein>
    <recommendedName>
        <fullName evidence="3 9">Protein farnesyltransferase subunit beta</fullName>
        <shortName evidence="9">FTase-beta</shortName>
        <ecNumber evidence="2 9">2.5.1.58</ecNumber>
    </recommendedName>
</protein>
<keyword evidence="4 9" id="KW-0637">Prenyltransferase</keyword>
<keyword evidence="5 9" id="KW-0808">Transferase</keyword>
<dbReference type="EMBL" id="GBRD01013166">
    <property type="protein sequence ID" value="JAG52660.1"/>
    <property type="molecule type" value="Transcribed_RNA"/>
</dbReference>
<dbReference type="GO" id="GO:0005965">
    <property type="term" value="C:protein farnesyltransferase complex"/>
    <property type="evidence" value="ECO:0007669"/>
    <property type="project" value="UniProtKB-UniRule"/>
</dbReference>
<keyword evidence="7" id="KW-0677">Repeat</keyword>
<proteinExistence type="inferred from homology"/>
<evidence type="ECO:0000256" key="6">
    <source>
        <dbReference type="ARBA" id="ARBA00022723"/>
    </source>
</evidence>
<dbReference type="GO" id="GO:0004660">
    <property type="term" value="F:protein farnesyltransferase activity"/>
    <property type="evidence" value="ECO:0007669"/>
    <property type="project" value="UniProtKB-UniRule"/>
</dbReference>
<evidence type="ECO:0000256" key="4">
    <source>
        <dbReference type="ARBA" id="ARBA00022602"/>
    </source>
</evidence>
<evidence type="ECO:0000256" key="8">
    <source>
        <dbReference type="ARBA" id="ARBA00022833"/>
    </source>
</evidence>
<evidence type="ECO:0000256" key="5">
    <source>
        <dbReference type="ARBA" id="ARBA00022679"/>
    </source>
</evidence>
<evidence type="ECO:0000259" key="11">
    <source>
        <dbReference type="Pfam" id="PF00432"/>
    </source>
</evidence>
<dbReference type="GO" id="GO:0008270">
    <property type="term" value="F:zinc ion binding"/>
    <property type="evidence" value="ECO:0007669"/>
    <property type="project" value="UniProtKB-UniRule"/>
</dbReference>
<dbReference type="InterPro" id="IPR008930">
    <property type="entry name" value="Terpenoid_cyclase/PrenylTrfase"/>
</dbReference>
<feature type="domain" description="Prenyltransferase alpha-alpha toroid" evidence="11">
    <location>
        <begin position="59"/>
        <end position="387"/>
    </location>
</feature>
<dbReference type="AlphaFoldDB" id="A0A0A9XC99"/>
<feature type="region of interest" description="Disordered" evidence="10">
    <location>
        <begin position="1"/>
        <end position="27"/>
    </location>
</feature>
<keyword evidence="6 9" id="KW-0479">Metal-binding</keyword>
<keyword evidence="8 9" id="KW-0862">Zinc</keyword>
<name>A0A0A9XC99_LYGHE</name>
<reference evidence="12" key="2">
    <citation type="submission" date="2014-07" db="EMBL/GenBank/DDBJ databases">
        <authorList>
            <person name="Hull J."/>
        </authorList>
    </citation>
    <scope>NUCLEOTIDE SEQUENCE</scope>
</reference>
<dbReference type="SUPFAM" id="SSF48239">
    <property type="entry name" value="Terpenoid cyclases/Protein prenyltransferases"/>
    <property type="match status" value="1"/>
</dbReference>
<comment type="similarity">
    <text evidence="1 9">Belongs to the protein prenyltransferase subunit beta family.</text>
</comment>
<evidence type="ECO:0000256" key="1">
    <source>
        <dbReference type="ARBA" id="ARBA00010497"/>
    </source>
</evidence>
<reference evidence="13" key="3">
    <citation type="submission" date="2014-09" db="EMBL/GenBank/DDBJ databases">
        <authorList>
            <person name="Magalhaes I.L.F."/>
            <person name="Oliveira U."/>
            <person name="Santos F.R."/>
            <person name="Vidigal T.H.D.A."/>
            <person name="Brescovit A.D."/>
            <person name="Santos A.J."/>
        </authorList>
    </citation>
    <scope>NUCLEOTIDE SEQUENCE</scope>
</reference>
<dbReference type="GO" id="GO:0097354">
    <property type="term" value="P:prenylation"/>
    <property type="evidence" value="ECO:0007669"/>
    <property type="project" value="UniProtKB-UniRule"/>
</dbReference>
<dbReference type="Pfam" id="PF00432">
    <property type="entry name" value="Prenyltrans"/>
    <property type="match status" value="1"/>
</dbReference>
<evidence type="ECO:0000256" key="2">
    <source>
        <dbReference type="ARBA" id="ARBA00012702"/>
    </source>
</evidence>
<evidence type="ECO:0000256" key="7">
    <source>
        <dbReference type="ARBA" id="ARBA00022737"/>
    </source>
</evidence>
<dbReference type="PANTHER" id="PTHR11774:SF6">
    <property type="entry name" value="PROTEIN FARNESYLTRANSFERASE SUBUNIT BETA"/>
    <property type="match status" value="1"/>
</dbReference>
<evidence type="ECO:0000256" key="9">
    <source>
        <dbReference type="RuleBase" id="RU365056"/>
    </source>
</evidence>
<dbReference type="PANTHER" id="PTHR11774">
    <property type="entry name" value="GERANYLGERANYL TRANSFERASE TYPE BETA SUBUNIT"/>
    <property type="match status" value="1"/>
</dbReference>
<sequence>MDQDGENVGMFRDRERNNNEGVPTASSYAQEEVEGYVEGIFKSYDYLNGLDMEPGFPLLRREQHRQFLLKSLMYLPESFSKLDASQPWMVYWILHSLALLDVRLEDRMKDGVIKHLQRCYDTRGGGYGGGPLQYGHLAPTYAAINSLVLLGTPAIWSTIDKVSMTNFLFKLRVGDGSFVVHEGGESDIRAVYCAVVVAKILNIQATDLFEGSIEWIVRCQTYEGGFGGDPGQEAHGGYSFCAVAALYLLHGLHMCDLKALLRWTVNRQMKYEGGFQGRTNKLVDSCYSFWQGATVVLAQMGLMGSSTLDANAAKDWMFDEKLLQEYVLMCCQDPYGGIIDKPKVHKDPYHTCYGLSGLSVAQGSDESRIIGDAVTNKVKQVHPAFNLPVEQLSDAMAFFYGSKTS</sequence>
<dbReference type="InterPro" id="IPR026872">
    <property type="entry name" value="FTB"/>
</dbReference>
<comment type="catalytic activity">
    <reaction evidence="9">
        <text>L-cysteinyl-[protein] + (2E,6E)-farnesyl diphosphate = S-(2E,6E)-farnesyl-L-cysteinyl-[protein] + diphosphate</text>
        <dbReference type="Rhea" id="RHEA:13345"/>
        <dbReference type="Rhea" id="RHEA-COMP:10131"/>
        <dbReference type="Rhea" id="RHEA-COMP:11535"/>
        <dbReference type="ChEBI" id="CHEBI:29950"/>
        <dbReference type="ChEBI" id="CHEBI:33019"/>
        <dbReference type="ChEBI" id="CHEBI:86019"/>
        <dbReference type="ChEBI" id="CHEBI:175763"/>
    </reaction>
</comment>
<comment type="cofactor">
    <cofactor evidence="9">
        <name>Zn(2+)</name>
        <dbReference type="ChEBI" id="CHEBI:29105"/>
    </cofactor>
    <text evidence="9">Binds 1 zinc ion per subunit.</text>
</comment>